<keyword evidence="2" id="KW-1185">Reference proteome</keyword>
<dbReference type="EMBL" id="JASCZI010151298">
    <property type="protein sequence ID" value="MED6171814.1"/>
    <property type="molecule type" value="Genomic_DNA"/>
</dbReference>
<evidence type="ECO:0000313" key="2">
    <source>
        <dbReference type="Proteomes" id="UP001341840"/>
    </source>
</evidence>
<reference evidence="1 2" key="1">
    <citation type="journal article" date="2023" name="Plants (Basel)">
        <title>Bridging the Gap: Combining Genomics and Transcriptomics Approaches to Understand Stylosanthes scabra, an Orphan Legume from the Brazilian Caatinga.</title>
        <authorList>
            <person name="Ferreira-Neto J.R.C."/>
            <person name="da Silva M.D."/>
            <person name="Binneck E."/>
            <person name="de Melo N.F."/>
            <person name="da Silva R.H."/>
            <person name="de Melo A.L.T.M."/>
            <person name="Pandolfi V."/>
            <person name="Bustamante F.O."/>
            <person name="Brasileiro-Vidal A.C."/>
            <person name="Benko-Iseppon A.M."/>
        </authorList>
    </citation>
    <scope>NUCLEOTIDE SEQUENCE [LARGE SCALE GENOMIC DNA]</scope>
    <source>
        <tissue evidence="1">Leaves</tissue>
    </source>
</reference>
<comment type="caution">
    <text evidence="1">The sequence shown here is derived from an EMBL/GenBank/DDBJ whole genome shotgun (WGS) entry which is preliminary data.</text>
</comment>
<sequence>MDDVGIEAGQTAESELHLAGGAGVMGNSDTSRGESNGAAGGVNNAAGVGNCMLGWVGIPVDESDEPTPPDPYAWSLRCPNPCAMSCADKALVIITSQTFSTPAEVSCSNVVSTVSSTPAGCVRLSSPSIEMLQPKRWTTLPMRSMLPSSLSCSSYVSWDATSPQTLRSCGVRSKWKSVYITAGPILASQK</sequence>
<organism evidence="1 2">
    <name type="scientific">Stylosanthes scabra</name>
    <dbReference type="NCBI Taxonomy" id="79078"/>
    <lineage>
        <taxon>Eukaryota</taxon>
        <taxon>Viridiplantae</taxon>
        <taxon>Streptophyta</taxon>
        <taxon>Embryophyta</taxon>
        <taxon>Tracheophyta</taxon>
        <taxon>Spermatophyta</taxon>
        <taxon>Magnoliopsida</taxon>
        <taxon>eudicotyledons</taxon>
        <taxon>Gunneridae</taxon>
        <taxon>Pentapetalae</taxon>
        <taxon>rosids</taxon>
        <taxon>fabids</taxon>
        <taxon>Fabales</taxon>
        <taxon>Fabaceae</taxon>
        <taxon>Papilionoideae</taxon>
        <taxon>50 kb inversion clade</taxon>
        <taxon>dalbergioids sensu lato</taxon>
        <taxon>Dalbergieae</taxon>
        <taxon>Pterocarpus clade</taxon>
        <taxon>Stylosanthes</taxon>
    </lineage>
</organism>
<evidence type="ECO:0000313" key="1">
    <source>
        <dbReference type="EMBL" id="MED6171814.1"/>
    </source>
</evidence>
<proteinExistence type="predicted"/>
<name>A0ABU6VE73_9FABA</name>
<gene>
    <name evidence="1" type="ORF">PIB30_044297</name>
</gene>
<accession>A0ABU6VE73</accession>
<dbReference type="Proteomes" id="UP001341840">
    <property type="component" value="Unassembled WGS sequence"/>
</dbReference>
<protein>
    <submittedName>
        <fullName evidence="1">Uncharacterized protein</fullName>
    </submittedName>
</protein>